<accession>A0ABY6Z476</accession>
<evidence type="ECO:0000259" key="1">
    <source>
        <dbReference type="Pfam" id="PF12146"/>
    </source>
</evidence>
<dbReference type="InterPro" id="IPR029058">
    <property type="entry name" value="AB_hydrolase_fold"/>
</dbReference>
<evidence type="ECO:0000313" key="3">
    <source>
        <dbReference type="Proteomes" id="UP001164803"/>
    </source>
</evidence>
<dbReference type="EMBL" id="CP104064">
    <property type="protein sequence ID" value="WAH37665.1"/>
    <property type="molecule type" value="Genomic_DNA"/>
</dbReference>
<keyword evidence="3" id="KW-1185">Reference proteome</keyword>
<name>A0ABY6Z476_9BACL</name>
<protein>
    <submittedName>
        <fullName evidence="2">Lysophospholipase</fullName>
    </submittedName>
</protein>
<feature type="domain" description="Serine aminopeptidase S33" evidence="1">
    <location>
        <begin position="28"/>
        <end position="145"/>
    </location>
</feature>
<dbReference type="Proteomes" id="UP001164803">
    <property type="component" value="Chromosome"/>
</dbReference>
<dbReference type="PANTHER" id="PTHR43265:SF1">
    <property type="entry name" value="ESTERASE ESTD"/>
    <property type="match status" value="1"/>
</dbReference>
<dbReference type="Gene3D" id="3.40.50.1820">
    <property type="entry name" value="alpha/beta hydrolase"/>
    <property type="match status" value="1"/>
</dbReference>
<organism evidence="2 3">
    <name type="scientific">Alicyclobacillus dauci</name>
    <dbReference type="NCBI Taxonomy" id="1475485"/>
    <lineage>
        <taxon>Bacteria</taxon>
        <taxon>Bacillati</taxon>
        <taxon>Bacillota</taxon>
        <taxon>Bacilli</taxon>
        <taxon>Bacillales</taxon>
        <taxon>Alicyclobacillaceae</taxon>
        <taxon>Alicyclobacillus</taxon>
    </lineage>
</organism>
<dbReference type="Pfam" id="PF12146">
    <property type="entry name" value="Hydrolase_4"/>
    <property type="match status" value="1"/>
</dbReference>
<gene>
    <name evidence="2" type="ORF">NZD86_03900</name>
</gene>
<sequence length="253" mass="27702">MQRAITLTVEGLTLRGMEHVPERATESPVPAVILFHGYTGTKLEPHRSFLKISRALETKGIASFRFDFAGSGESDGDFENMTASSEIRDAKAILQMVKRDPRIESDKVTLLGLSMGGFVAGITAGDLPNDVDKLILLAPAGNFRDLVQYKMSQAGIRSDDQIFDDGGNLVGRGLYEDVIQIDGFGRAKPFRGPVLLIHGTKDEAVPYSVSEKYASDVYGDRAILRLIDGADHTFNSHAWESQVIAHILDFMTT</sequence>
<dbReference type="RefSeq" id="WP_268045180.1">
    <property type="nucleotide sequence ID" value="NZ_CP104064.1"/>
</dbReference>
<dbReference type="SUPFAM" id="SSF53474">
    <property type="entry name" value="alpha/beta-Hydrolases"/>
    <property type="match status" value="1"/>
</dbReference>
<proteinExistence type="predicted"/>
<evidence type="ECO:0000313" key="2">
    <source>
        <dbReference type="EMBL" id="WAH37665.1"/>
    </source>
</evidence>
<reference evidence="2" key="1">
    <citation type="submission" date="2022-08" db="EMBL/GenBank/DDBJ databases">
        <title>Alicyclobacillus dauci DSM2870, complete genome.</title>
        <authorList>
            <person name="Wang Q."/>
            <person name="Cai R."/>
            <person name="Wang Z."/>
        </authorList>
    </citation>
    <scope>NUCLEOTIDE SEQUENCE</scope>
    <source>
        <strain evidence="2">DSM 28700</strain>
    </source>
</reference>
<dbReference type="InterPro" id="IPR053145">
    <property type="entry name" value="AB_hydrolase_Est10"/>
</dbReference>
<dbReference type="PANTHER" id="PTHR43265">
    <property type="entry name" value="ESTERASE ESTD"/>
    <property type="match status" value="1"/>
</dbReference>
<dbReference type="InterPro" id="IPR022742">
    <property type="entry name" value="Hydrolase_4"/>
</dbReference>